<proteinExistence type="predicted"/>
<dbReference type="Pfam" id="PF17733">
    <property type="entry name" value="KPWE_dom"/>
    <property type="match status" value="1"/>
</dbReference>
<evidence type="ECO:0000259" key="3">
    <source>
        <dbReference type="Pfam" id="PF25871"/>
    </source>
</evidence>
<protein>
    <submittedName>
        <fullName evidence="4">Uncharacterized protein</fullName>
    </submittedName>
</protein>
<feature type="region of interest" description="Disordered" evidence="1">
    <location>
        <begin position="164"/>
        <end position="184"/>
    </location>
</feature>
<evidence type="ECO:0000259" key="2">
    <source>
        <dbReference type="Pfam" id="PF17733"/>
    </source>
</evidence>
<dbReference type="InterPro" id="IPR040554">
    <property type="entry name" value="KPWE_PEX14_dom"/>
</dbReference>
<feature type="domain" description="PEX14-like helix-turn-helix" evidence="3">
    <location>
        <begin position="3"/>
        <end position="63"/>
    </location>
</feature>
<organism evidence="4 5">
    <name type="scientific">Conger conger</name>
    <name type="common">Conger eel</name>
    <name type="synonym">Muraena conger</name>
    <dbReference type="NCBI Taxonomy" id="82655"/>
    <lineage>
        <taxon>Eukaryota</taxon>
        <taxon>Metazoa</taxon>
        <taxon>Chordata</taxon>
        <taxon>Craniata</taxon>
        <taxon>Vertebrata</taxon>
        <taxon>Euteleostomi</taxon>
        <taxon>Actinopterygii</taxon>
        <taxon>Neopterygii</taxon>
        <taxon>Teleostei</taxon>
        <taxon>Anguilliformes</taxon>
        <taxon>Congridae</taxon>
        <taxon>Conger</taxon>
    </lineage>
</organism>
<dbReference type="OrthoDB" id="9936937at2759"/>
<evidence type="ECO:0000313" key="4">
    <source>
        <dbReference type="EMBL" id="KAJ8258480.1"/>
    </source>
</evidence>
<feature type="domain" description="Peroxisomal membrane protein PEX14-like KPWE" evidence="2">
    <location>
        <begin position="134"/>
        <end position="179"/>
    </location>
</feature>
<comment type="caution">
    <text evidence="4">The sequence shown here is derived from an EMBL/GenBank/DDBJ whole genome shotgun (WGS) entry which is preliminary data.</text>
</comment>
<keyword evidence="5" id="KW-1185">Reference proteome</keyword>
<dbReference type="EMBL" id="JAFJMO010000013">
    <property type="protein sequence ID" value="KAJ8258480.1"/>
    <property type="molecule type" value="Genomic_DNA"/>
</dbReference>
<gene>
    <name evidence="4" type="ORF">COCON_G00174920</name>
</gene>
<evidence type="ECO:0000313" key="5">
    <source>
        <dbReference type="Proteomes" id="UP001152803"/>
    </source>
</evidence>
<accession>A0A9Q1D411</accession>
<dbReference type="AlphaFoldDB" id="A0A9Q1D411"/>
<sequence>MEGVYAGFELYNFNEDPKYQDGLKRLRLTDENLDHILKLKIFYYNRYVRPIELEGYLQWVASHKDNQTQVRNDSMLELQDKCGKLCIDKDNANSDHSEGNSPEASLEQIRPPVVGRETSVSSAVTNAEPTERPSLSFAEVFRLIQAGEVVPGVQNLDIRPCHQNPTASILTRRPKPWEKSPIAP</sequence>
<dbReference type="Pfam" id="PF25871">
    <property type="entry name" value="HTH_76"/>
    <property type="match status" value="1"/>
</dbReference>
<reference evidence="4" key="1">
    <citation type="journal article" date="2023" name="Science">
        <title>Genome structures resolve the early diversification of teleost fishes.</title>
        <authorList>
            <person name="Parey E."/>
            <person name="Louis A."/>
            <person name="Montfort J."/>
            <person name="Bouchez O."/>
            <person name="Roques C."/>
            <person name="Iampietro C."/>
            <person name="Lluch J."/>
            <person name="Castinel A."/>
            <person name="Donnadieu C."/>
            <person name="Desvignes T."/>
            <person name="Floi Bucao C."/>
            <person name="Jouanno E."/>
            <person name="Wen M."/>
            <person name="Mejri S."/>
            <person name="Dirks R."/>
            <person name="Jansen H."/>
            <person name="Henkel C."/>
            <person name="Chen W.J."/>
            <person name="Zahm M."/>
            <person name="Cabau C."/>
            <person name="Klopp C."/>
            <person name="Thompson A.W."/>
            <person name="Robinson-Rechavi M."/>
            <person name="Braasch I."/>
            <person name="Lecointre G."/>
            <person name="Bobe J."/>
            <person name="Postlethwait J.H."/>
            <person name="Berthelot C."/>
            <person name="Roest Crollius H."/>
            <person name="Guiguen Y."/>
        </authorList>
    </citation>
    <scope>NUCLEOTIDE SEQUENCE</scope>
    <source>
        <strain evidence="4">Concon-B</strain>
    </source>
</reference>
<dbReference type="InterPro" id="IPR058841">
    <property type="entry name" value="HTH_76"/>
</dbReference>
<evidence type="ECO:0000256" key="1">
    <source>
        <dbReference type="SAM" id="MobiDB-lite"/>
    </source>
</evidence>
<dbReference type="PANTHER" id="PTHR36855">
    <property type="entry name" value="CHROMOSOME 10, WHOLE GENOME SHOTGUN SEQUENCE"/>
    <property type="match status" value="1"/>
</dbReference>
<name>A0A9Q1D411_CONCO</name>
<dbReference type="PANTHER" id="PTHR36855:SF1">
    <property type="entry name" value="PEROXISOME MEMBRANE ANCHOR PROTEIN PEX14P N-TERMINAL DOMAIN-CONTAINING PROTEIN"/>
    <property type="match status" value="1"/>
</dbReference>
<dbReference type="Proteomes" id="UP001152803">
    <property type="component" value="Unassembled WGS sequence"/>
</dbReference>